<evidence type="ECO:0000259" key="1">
    <source>
        <dbReference type="Pfam" id="PF05685"/>
    </source>
</evidence>
<keyword evidence="2" id="KW-0540">Nuclease</keyword>
<dbReference type="Gene3D" id="3.90.1570.10">
    <property type="entry name" value="tt1808, chain A"/>
    <property type="match status" value="1"/>
</dbReference>
<reference evidence="2 3" key="1">
    <citation type="submission" date="2016-10" db="EMBL/GenBank/DDBJ databases">
        <authorList>
            <person name="de Groot N.N."/>
        </authorList>
    </citation>
    <scope>NUCLEOTIDE SEQUENCE [LARGE SCALE GENOMIC DNA]</scope>
    <source>
        <strain evidence="2 3">DSM 19938</strain>
    </source>
</reference>
<dbReference type="EMBL" id="FNXY01000009">
    <property type="protein sequence ID" value="SEJ54547.1"/>
    <property type="molecule type" value="Genomic_DNA"/>
</dbReference>
<dbReference type="OrthoDB" id="9799703at2"/>
<name>A0A1H6ZSH1_9BACT</name>
<evidence type="ECO:0000313" key="2">
    <source>
        <dbReference type="EMBL" id="SEJ54547.1"/>
    </source>
</evidence>
<dbReference type="SUPFAM" id="SSF52980">
    <property type="entry name" value="Restriction endonuclease-like"/>
    <property type="match status" value="1"/>
</dbReference>
<evidence type="ECO:0000313" key="3">
    <source>
        <dbReference type="Proteomes" id="UP000199532"/>
    </source>
</evidence>
<dbReference type="RefSeq" id="WP_090340168.1">
    <property type="nucleotide sequence ID" value="NZ_FNXY01000009.1"/>
</dbReference>
<dbReference type="InterPro" id="IPR008538">
    <property type="entry name" value="Uma2"/>
</dbReference>
<dbReference type="CDD" id="cd06260">
    <property type="entry name" value="DUF820-like"/>
    <property type="match status" value="1"/>
</dbReference>
<dbReference type="InterPro" id="IPR011335">
    <property type="entry name" value="Restrct_endonuc-II-like"/>
</dbReference>
<dbReference type="AlphaFoldDB" id="A0A1H6ZSH1"/>
<keyword evidence="2" id="KW-0255">Endonuclease</keyword>
<dbReference type="GO" id="GO:0004519">
    <property type="term" value="F:endonuclease activity"/>
    <property type="evidence" value="ECO:0007669"/>
    <property type="project" value="UniProtKB-KW"/>
</dbReference>
<accession>A0A1H6ZSH1</accession>
<dbReference type="Pfam" id="PF05685">
    <property type="entry name" value="Uma2"/>
    <property type="match status" value="1"/>
</dbReference>
<feature type="domain" description="Putative restriction endonuclease" evidence="1">
    <location>
        <begin position="16"/>
        <end position="188"/>
    </location>
</feature>
<dbReference type="PANTHER" id="PTHR34107">
    <property type="entry name" value="SLL0198 PROTEIN-RELATED"/>
    <property type="match status" value="1"/>
</dbReference>
<gene>
    <name evidence="2" type="ORF">SAMN04487995_5207</name>
</gene>
<dbReference type="InterPro" id="IPR012296">
    <property type="entry name" value="Nuclease_put_TT1808"/>
</dbReference>
<keyword evidence="2" id="KW-0378">Hydrolase</keyword>
<keyword evidence="3" id="KW-1185">Reference proteome</keyword>
<dbReference type="Proteomes" id="UP000199532">
    <property type="component" value="Unassembled WGS sequence"/>
</dbReference>
<protein>
    <submittedName>
        <fullName evidence="2">Endonuclease, Uma2 family (Restriction endonuclease fold)</fullName>
    </submittedName>
</protein>
<dbReference type="PANTHER" id="PTHR34107:SF1">
    <property type="entry name" value="SLL0198 PROTEIN"/>
    <property type="match status" value="1"/>
</dbReference>
<proteinExistence type="predicted"/>
<dbReference type="STRING" id="408657.SAMN04487995_5207"/>
<sequence>MRLAINIPQIDVFSDDELYSFCRANPELRIERNEKGQIIIMPPTGIETSFRNSDLLTEINLWNRKTRLGRVSDSNGGYTLPDSSMRAPDVAWISNEQLALLPLSDLKRFAHVCPDFIVELMSESDELSDLKDKMVKWIENGIRLGWLIDPRKRQTYVYRAGSGIDYEVVSFDEKLSGDDVLPGLELKLSDIF</sequence>
<organism evidence="2 3">
    <name type="scientific">Dyadobacter koreensis</name>
    <dbReference type="NCBI Taxonomy" id="408657"/>
    <lineage>
        <taxon>Bacteria</taxon>
        <taxon>Pseudomonadati</taxon>
        <taxon>Bacteroidota</taxon>
        <taxon>Cytophagia</taxon>
        <taxon>Cytophagales</taxon>
        <taxon>Spirosomataceae</taxon>
        <taxon>Dyadobacter</taxon>
    </lineage>
</organism>